<dbReference type="EMBL" id="FNZE01000011">
    <property type="protein sequence ID" value="SEJ58146.1"/>
    <property type="molecule type" value="Genomic_DNA"/>
</dbReference>
<keyword evidence="3" id="KW-1185">Reference proteome</keyword>
<evidence type="ECO:0000313" key="3">
    <source>
        <dbReference type="Proteomes" id="UP000242930"/>
    </source>
</evidence>
<dbReference type="AlphaFoldDB" id="A0A1H6ZZQ9"/>
<evidence type="ECO:0000256" key="1">
    <source>
        <dbReference type="SAM" id="MobiDB-lite"/>
    </source>
</evidence>
<organism evidence="2 3">
    <name type="scientific">Pseudomonas linyingensis</name>
    <dbReference type="NCBI Taxonomy" id="915471"/>
    <lineage>
        <taxon>Bacteria</taxon>
        <taxon>Pseudomonadati</taxon>
        <taxon>Pseudomonadota</taxon>
        <taxon>Gammaproteobacteria</taxon>
        <taxon>Pseudomonadales</taxon>
        <taxon>Pseudomonadaceae</taxon>
        <taxon>Pseudomonas</taxon>
    </lineage>
</organism>
<dbReference type="STRING" id="915471.SAMN05216201_11181"/>
<evidence type="ECO:0000313" key="2">
    <source>
        <dbReference type="EMBL" id="SEJ58146.1"/>
    </source>
</evidence>
<reference evidence="3" key="1">
    <citation type="submission" date="2016-10" db="EMBL/GenBank/DDBJ databases">
        <authorList>
            <person name="Varghese N."/>
            <person name="Submissions S."/>
        </authorList>
    </citation>
    <scope>NUCLEOTIDE SEQUENCE [LARGE SCALE GENOMIC DNA]</scope>
    <source>
        <strain evidence="3">LMG 25967</strain>
    </source>
</reference>
<protein>
    <submittedName>
        <fullName evidence="2">Uncharacterized protein</fullName>
    </submittedName>
</protein>
<feature type="region of interest" description="Disordered" evidence="1">
    <location>
        <begin position="1"/>
        <end position="82"/>
    </location>
</feature>
<dbReference type="Proteomes" id="UP000242930">
    <property type="component" value="Unassembled WGS sequence"/>
</dbReference>
<accession>A0A1H6ZZQ9</accession>
<gene>
    <name evidence="2" type="ORF">SAMN05216201_11181</name>
</gene>
<sequence length="583" mass="63246">MLTADVRGRWSRARRPGDPSSAAPWARLQAQDRQPAAPWQQGLPREQVSAQPWGDVPAQDAGNRHPWGRAEPTSAAPTVAPWGDVPACDISRALGWDRSIQPCDTLRLRLLYNPKPARKDIGTGQRYNRSDEFGQRYDAAGELAASLYRPGSLIAFDFGGARYSPSATAAVFFDFRFTPLRRAIQPVDSGTAESWGNARQLNQRMRLPWGRGSAKDPGIVIPYPDYAGPVYEIDPAVEPDILETYMIANSVSLVVLPGREPVDATGIKVARDIDAFAWTLSAELFGRTSLNLVRPDSSGPKTVELTINGWTWLFLVERYSTQGKFPSERFSITGVSRTQLLAEPYAPKRSAVNAADINAVQAATDQLENTGFTLSWDYTALGPPDWTIPAGAFSYQEQTALQVIARVAEAVGGVVRPARDSDGLAVVPRYREAPWAWATSVMDRIIPAEIVGQWGGEWSPQPSWDSCYVSGTTHGVAVAVRRTGTAGSAPSPDVFDDLITGTDAARHRGIAEIAKGGNQEIVTLSLPLFPQGGSAPGLVDPAHLCEVRDIDGTWRGLCLSTEISAEGVGASRVTQTIKLERHH</sequence>
<proteinExistence type="predicted"/>
<name>A0A1H6ZZQ9_9PSED</name>
<dbReference type="RefSeq" id="WP_170847777.1">
    <property type="nucleotide sequence ID" value="NZ_FNZE01000011.1"/>
</dbReference>